<organism evidence="1 2">
    <name type="scientific">Herbiconiux gentiana</name>
    <dbReference type="NCBI Taxonomy" id="2970912"/>
    <lineage>
        <taxon>Bacteria</taxon>
        <taxon>Bacillati</taxon>
        <taxon>Actinomycetota</taxon>
        <taxon>Actinomycetes</taxon>
        <taxon>Micrococcales</taxon>
        <taxon>Microbacteriaceae</taxon>
        <taxon>Herbiconiux</taxon>
    </lineage>
</organism>
<keyword evidence="2" id="KW-1185">Reference proteome</keyword>
<name>A0ABT2GJP8_9MICO</name>
<sequence length="236" mass="26532">MFADEYAFPVAVSQVGASDSRDAQSARAIRWLLEQPGGPVVVVTPQRQFDGDSLRRVVALPGTRHLTWKGLSVGSLVGRRVIHAWPSRKHLNEMWGVQADALVVIEWGVEESAEWVEDARPVRLLPGQIIAPATAPVEAARVDSLPADVEQILESIARWAAGYDSGLKWNEEDKLKADMMNCAERWVPVTVEQVRAKCRELKMRPDDVDTVAGFLERRKQGRRFNVRGSYRDFRFS</sequence>
<evidence type="ECO:0000313" key="1">
    <source>
        <dbReference type="EMBL" id="MCS5716440.1"/>
    </source>
</evidence>
<dbReference type="Proteomes" id="UP001165580">
    <property type="component" value="Unassembled WGS sequence"/>
</dbReference>
<accession>A0ABT2GJP8</accession>
<dbReference type="EMBL" id="JANTEZ010000012">
    <property type="protein sequence ID" value="MCS5716440.1"/>
    <property type="molecule type" value="Genomic_DNA"/>
</dbReference>
<comment type="caution">
    <text evidence="1">The sequence shown here is derived from an EMBL/GenBank/DDBJ whole genome shotgun (WGS) entry which is preliminary data.</text>
</comment>
<evidence type="ECO:0000313" key="2">
    <source>
        <dbReference type="Proteomes" id="UP001165580"/>
    </source>
</evidence>
<proteinExistence type="predicted"/>
<reference evidence="1" key="1">
    <citation type="submission" date="2022-08" db="EMBL/GenBank/DDBJ databases">
        <authorList>
            <person name="Deng Y."/>
            <person name="Han X.-F."/>
            <person name="Zhang Y.-Q."/>
        </authorList>
    </citation>
    <scope>NUCLEOTIDE SEQUENCE</scope>
    <source>
        <strain evidence="1">CPCC 205716</strain>
    </source>
</reference>
<protein>
    <submittedName>
        <fullName evidence="1">Uncharacterized protein</fullName>
    </submittedName>
</protein>
<gene>
    <name evidence="1" type="ORF">NVV95_17980</name>
</gene>
<dbReference type="RefSeq" id="WP_259487958.1">
    <property type="nucleotide sequence ID" value="NZ_JANTEZ010000012.1"/>
</dbReference>